<dbReference type="EMBL" id="JAWDGP010006486">
    <property type="protein sequence ID" value="KAK3740116.1"/>
    <property type="molecule type" value="Genomic_DNA"/>
</dbReference>
<reference evidence="1" key="1">
    <citation type="journal article" date="2023" name="G3 (Bethesda)">
        <title>A reference genome for the long-term kleptoplast-retaining sea slug Elysia crispata morphotype clarki.</title>
        <authorList>
            <person name="Eastman K.E."/>
            <person name="Pendleton A.L."/>
            <person name="Shaikh M.A."/>
            <person name="Suttiyut T."/>
            <person name="Ogas R."/>
            <person name="Tomko P."/>
            <person name="Gavelis G."/>
            <person name="Widhalm J.R."/>
            <person name="Wisecaver J.H."/>
        </authorList>
    </citation>
    <scope>NUCLEOTIDE SEQUENCE</scope>
    <source>
        <strain evidence="1">ECLA1</strain>
    </source>
</reference>
<proteinExistence type="predicted"/>
<accession>A0AAE0YBY9</accession>
<keyword evidence="2" id="KW-1185">Reference proteome</keyword>
<protein>
    <submittedName>
        <fullName evidence="1">Uncharacterized protein</fullName>
    </submittedName>
</protein>
<evidence type="ECO:0000313" key="2">
    <source>
        <dbReference type="Proteomes" id="UP001283361"/>
    </source>
</evidence>
<evidence type="ECO:0000313" key="1">
    <source>
        <dbReference type="EMBL" id="KAK3740116.1"/>
    </source>
</evidence>
<sequence>LPSNGTSTERQLAASALANLGPLRYRLADRGGEQGGRQRVGLYLYSLSYCLHQRNRESYHYLVITGQRACTVDAVPVEFGNPRDTGRITVSSLPA</sequence>
<dbReference type="AlphaFoldDB" id="A0AAE0YBY9"/>
<comment type="caution">
    <text evidence="1">The sequence shown here is derived from an EMBL/GenBank/DDBJ whole genome shotgun (WGS) entry which is preliminary data.</text>
</comment>
<feature type="non-terminal residue" evidence="1">
    <location>
        <position position="1"/>
    </location>
</feature>
<organism evidence="1 2">
    <name type="scientific">Elysia crispata</name>
    <name type="common">lettuce slug</name>
    <dbReference type="NCBI Taxonomy" id="231223"/>
    <lineage>
        <taxon>Eukaryota</taxon>
        <taxon>Metazoa</taxon>
        <taxon>Spiralia</taxon>
        <taxon>Lophotrochozoa</taxon>
        <taxon>Mollusca</taxon>
        <taxon>Gastropoda</taxon>
        <taxon>Heterobranchia</taxon>
        <taxon>Euthyneura</taxon>
        <taxon>Panpulmonata</taxon>
        <taxon>Sacoglossa</taxon>
        <taxon>Placobranchoidea</taxon>
        <taxon>Plakobranchidae</taxon>
        <taxon>Elysia</taxon>
    </lineage>
</organism>
<dbReference type="Proteomes" id="UP001283361">
    <property type="component" value="Unassembled WGS sequence"/>
</dbReference>
<name>A0AAE0YBY9_9GAST</name>
<gene>
    <name evidence="1" type="ORF">RRG08_005116</name>
</gene>